<dbReference type="InterPro" id="IPR036097">
    <property type="entry name" value="HisK_dim/P_sf"/>
</dbReference>
<evidence type="ECO:0000256" key="1">
    <source>
        <dbReference type="ARBA" id="ARBA00000085"/>
    </source>
</evidence>
<dbReference type="InterPro" id="IPR004358">
    <property type="entry name" value="Sig_transdc_His_kin-like_C"/>
</dbReference>
<dbReference type="PANTHER" id="PTHR45528">
    <property type="entry name" value="SENSOR HISTIDINE KINASE CPXA"/>
    <property type="match status" value="1"/>
</dbReference>
<dbReference type="InterPro" id="IPR003594">
    <property type="entry name" value="HATPase_dom"/>
</dbReference>
<keyword evidence="5" id="KW-0597">Phosphoprotein</keyword>
<dbReference type="CDD" id="cd00082">
    <property type="entry name" value="HisKA"/>
    <property type="match status" value="1"/>
</dbReference>
<evidence type="ECO:0000256" key="7">
    <source>
        <dbReference type="ARBA" id="ARBA00022692"/>
    </source>
</evidence>
<dbReference type="SMART" id="SM00388">
    <property type="entry name" value="HisKA"/>
    <property type="match status" value="1"/>
</dbReference>
<keyword evidence="4" id="KW-1003">Cell membrane</keyword>
<dbReference type="PROSITE" id="PS50109">
    <property type="entry name" value="HIS_KIN"/>
    <property type="match status" value="1"/>
</dbReference>
<dbReference type="Pfam" id="PF00512">
    <property type="entry name" value="HisKA"/>
    <property type="match status" value="1"/>
</dbReference>
<proteinExistence type="predicted"/>
<dbReference type="EC" id="2.7.13.3" evidence="3"/>
<reference evidence="17" key="1">
    <citation type="submission" date="2017-04" db="EMBL/GenBank/DDBJ databases">
        <authorList>
            <person name="Song Y."/>
            <person name="Cho B.-K."/>
        </authorList>
    </citation>
    <scope>NUCLEOTIDE SEQUENCE [LARGE SCALE GENOMIC DNA]</scope>
    <source>
        <strain evidence="17">SL1</strain>
    </source>
</reference>
<protein>
    <recommendedName>
        <fullName evidence="3">histidine kinase</fullName>
        <ecNumber evidence="3">2.7.13.3</ecNumber>
    </recommendedName>
</protein>
<evidence type="ECO:0000256" key="5">
    <source>
        <dbReference type="ARBA" id="ARBA00022553"/>
    </source>
</evidence>
<dbReference type="InterPro" id="IPR003661">
    <property type="entry name" value="HisK_dim/P_dom"/>
</dbReference>
<keyword evidence="9 16" id="KW-0418">Kinase</keyword>
<feature type="transmembrane region" description="Helical" evidence="14">
    <location>
        <begin position="160"/>
        <end position="180"/>
    </location>
</feature>
<dbReference type="PANTHER" id="PTHR45528:SF1">
    <property type="entry name" value="SENSOR HISTIDINE KINASE CPXA"/>
    <property type="match status" value="1"/>
</dbReference>
<keyword evidence="10" id="KW-0067">ATP-binding</keyword>
<dbReference type="PRINTS" id="PR00344">
    <property type="entry name" value="BCTRLSENSOR"/>
</dbReference>
<evidence type="ECO:0000256" key="11">
    <source>
        <dbReference type="ARBA" id="ARBA00022989"/>
    </source>
</evidence>
<comment type="catalytic activity">
    <reaction evidence="1">
        <text>ATP + protein L-histidine = ADP + protein N-phospho-L-histidine.</text>
        <dbReference type="EC" id="2.7.13.3"/>
    </reaction>
</comment>
<organism evidence="16 17">
    <name type="scientific">Clostridium drakei</name>
    <dbReference type="NCBI Taxonomy" id="332101"/>
    <lineage>
        <taxon>Bacteria</taxon>
        <taxon>Bacillati</taxon>
        <taxon>Bacillota</taxon>
        <taxon>Clostridia</taxon>
        <taxon>Eubacteriales</taxon>
        <taxon>Clostridiaceae</taxon>
        <taxon>Clostridium</taxon>
    </lineage>
</organism>
<dbReference type="GO" id="GO:0000155">
    <property type="term" value="F:phosphorelay sensor kinase activity"/>
    <property type="evidence" value="ECO:0007669"/>
    <property type="project" value="InterPro"/>
</dbReference>
<evidence type="ECO:0000256" key="8">
    <source>
        <dbReference type="ARBA" id="ARBA00022741"/>
    </source>
</evidence>
<evidence type="ECO:0000313" key="16">
    <source>
        <dbReference type="EMBL" id="AWI03423.1"/>
    </source>
</evidence>
<keyword evidence="7 14" id="KW-0812">Transmembrane</keyword>
<dbReference type="InterPro" id="IPR036890">
    <property type="entry name" value="HATPase_C_sf"/>
</dbReference>
<dbReference type="RefSeq" id="WP_032078951.1">
    <property type="nucleotide sequence ID" value="NZ_CP020953.1"/>
</dbReference>
<feature type="transmembrane region" description="Helical" evidence="14">
    <location>
        <begin position="12"/>
        <end position="33"/>
    </location>
</feature>
<dbReference type="SUPFAM" id="SSF47384">
    <property type="entry name" value="Homodimeric domain of signal transducing histidine kinase"/>
    <property type="match status" value="1"/>
</dbReference>
<dbReference type="InterPro" id="IPR050398">
    <property type="entry name" value="HssS/ArlS-like"/>
</dbReference>
<keyword evidence="6" id="KW-0808">Transferase</keyword>
<dbReference type="Proteomes" id="UP000244910">
    <property type="component" value="Chromosome"/>
</dbReference>
<keyword evidence="11 14" id="KW-1133">Transmembrane helix</keyword>
<dbReference type="GO" id="GO:0005524">
    <property type="term" value="F:ATP binding"/>
    <property type="evidence" value="ECO:0007669"/>
    <property type="project" value="UniProtKB-KW"/>
</dbReference>
<dbReference type="SUPFAM" id="SSF55874">
    <property type="entry name" value="ATPase domain of HSP90 chaperone/DNA topoisomerase II/histidine kinase"/>
    <property type="match status" value="1"/>
</dbReference>
<dbReference type="SMART" id="SM00387">
    <property type="entry name" value="HATPase_c"/>
    <property type="match status" value="1"/>
</dbReference>
<evidence type="ECO:0000256" key="6">
    <source>
        <dbReference type="ARBA" id="ARBA00022679"/>
    </source>
</evidence>
<dbReference type="EMBL" id="CP020953">
    <property type="protein sequence ID" value="AWI03423.1"/>
    <property type="molecule type" value="Genomic_DNA"/>
</dbReference>
<dbReference type="Gene3D" id="1.10.287.130">
    <property type="match status" value="1"/>
</dbReference>
<evidence type="ECO:0000313" key="17">
    <source>
        <dbReference type="Proteomes" id="UP000244910"/>
    </source>
</evidence>
<accession>A0A2U8DL77</accession>
<keyword evidence="8" id="KW-0547">Nucleotide-binding</keyword>
<sequence length="459" mass="51663">MDQLRKLIKKFTLSLLVGVVVLLLFNSILYSFYINTVVNNLFKPSIQTTLKETSAALKNENGIFQLSSYMQQTLSKGNIWAMLLDNRTGNILWKNNLPLEMPQSFTITDVAKFSRGYLKDYPVFVWEHPGGLLVLGYPKGSCAKQLSNATPIQVYRSAPIGLALMLVCDALLLFLLYYFAQSRTLKAIKPLVDGIDALAEGQTVSIAEKEPFIQLTEKVNQVSERLRKKETARANWISGVSHDIRTPLSVILGYAIKLKENTSLPEQARKQAAHIQFHGERISNLVNDLNLTSKLEYNMQPLHMRKIYVIRLLRQMTVDFLNRNLDDKYDIDCNVEGVPPDLSVVGDLSLLQRALENIISNSILHNSNGCHIWLSAKSLPNQVELIISDNGIGITDEQLKKLQTQPHYMMCDSSTHEQRHGLGLLIVKQIVQSHHGEISIGRSADDGFEIKIILPVKAM</sequence>
<dbReference type="AlphaFoldDB" id="A0A2U8DL77"/>
<dbReference type="GO" id="GO:0005886">
    <property type="term" value="C:plasma membrane"/>
    <property type="evidence" value="ECO:0007669"/>
    <property type="project" value="UniProtKB-SubCell"/>
</dbReference>
<evidence type="ECO:0000256" key="10">
    <source>
        <dbReference type="ARBA" id="ARBA00022840"/>
    </source>
</evidence>
<gene>
    <name evidence="16" type="ORF">B9W14_02580</name>
</gene>
<evidence type="ECO:0000256" key="2">
    <source>
        <dbReference type="ARBA" id="ARBA00004651"/>
    </source>
</evidence>
<evidence type="ECO:0000256" key="14">
    <source>
        <dbReference type="SAM" id="Phobius"/>
    </source>
</evidence>
<dbReference type="Gene3D" id="3.30.565.10">
    <property type="entry name" value="Histidine kinase-like ATPase, C-terminal domain"/>
    <property type="match status" value="1"/>
</dbReference>
<evidence type="ECO:0000259" key="15">
    <source>
        <dbReference type="PROSITE" id="PS50109"/>
    </source>
</evidence>
<keyword evidence="17" id="KW-1185">Reference proteome</keyword>
<evidence type="ECO:0000256" key="9">
    <source>
        <dbReference type="ARBA" id="ARBA00022777"/>
    </source>
</evidence>
<dbReference type="KEGG" id="cdrk:B9W14_02580"/>
<evidence type="ECO:0000256" key="13">
    <source>
        <dbReference type="ARBA" id="ARBA00023136"/>
    </source>
</evidence>
<dbReference type="Pfam" id="PF02518">
    <property type="entry name" value="HATPase_c"/>
    <property type="match status" value="1"/>
</dbReference>
<name>A0A2U8DL77_9CLOT</name>
<keyword evidence="13 14" id="KW-0472">Membrane</keyword>
<keyword evidence="12" id="KW-0902">Two-component regulatory system</keyword>
<dbReference type="OrthoDB" id="368131at2"/>
<evidence type="ECO:0000256" key="3">
    <source>
        <dbReference type="ARBA" id="ARBA00012438"/>
    </source>
</evidence>
<evidence type="ECO:0000256" key="12">
    <source>
        <dbReference type="ARBA" id="ARBA00023012"/>
    </source>
</evidence>
<feature type="domain" description="Histidine kinase" evidence="15">
    <location>
        <begin position="239"/>
        <end position="458"/>
    </location>
</feature>
<dbReference type="InterPro" id="IPR005467">
    <property type="entry name" value="His_kinase_dom"/>
</dbReference>
<evidence type="ECO:0000256" key="4">
    <source>
        <dbReference type="ARBA" id="ARBA00022475"/>
    </source>
</evidence>
<comment type="subcellular location">
    <subcellularLocation>
        <location evidence="2">Cell membrane</location>
        <topology evidence="2">Multi-pass membrane protein</topology>
    </subcellularLocation>
</comment>